<proteinExistence type="predicted"/>
<gene>
    <name evidence="1" type="ORF">JI735_04735</name>
</gene>
<evidence type="ECO:0000313" key="2">
    <source>
        <dbReference type="Proteomes" id="UP000595841"/>
    </source>
</evidence>
<keyword evidence="2" id="KW-1185">Reference proteome</keyword>
<organism evidence="1 2">
    <name type="scientific">Paenibacillus sonchi</name>
    <dbReference type="NCBI Taxonomy" id="373687"/>
    <lineage>
        <taxon>Bacteria</taxon>
        <taxon>Bacillati</taxon>
        <taxon>Bacillota</taxon>
        <taxon>Bacilli</taxon>
        <taxon>Bacillales</taxon>
        <taxon>Paenibacillaceae</taxon>
        <taxon>Paenibacillus</taxon>
        <taxon>Paenibacillus sonchi group</taxon>
    </lineage>
</organism>
<accession>A0A974SE73</accession>
<dbReference type="EMBL" id="CP068595">
    <property type="protein sequence ID" value="QQZ61991.1"/>
    <property type="molecule type" value="Genomic_DNA"/>
</dbReference>
<evidence type="ECO:0000313" key="1">
    <source>
        <dbReference type="EMBL" id="QQZ61991.1"/>
    </source>
</evidence>
<dbReference type="AlphaFoldDB" id="A0A974SE73"/>
<dbReference type="KEGG" id="pson:JI735_04735"/>
<sequence length="46" mass="5134">MENQPDSLAFFQLALAKQQVSSASWKKGTYFSPKSTIVSLKWKKGA</sequence>
<reference evidence="1 2" key="1">
    <citation type="submission" date="2021-01" db="EMBL/GenBank/DDBJ databases">
        <title>Whole genome sequence of Paenibacillus sonchi LMG 24727 for comparative genomics.</title>
        <authorList>
            <person name="Lee G."/>
            <person name="Kim M.-J."/>
            <person name="Lim K."/>
            <person name="Shin J.-H."/>
        </authorList>
    </citation>
    <scope>NUCLEOTIDE SEQUENCE [LARGE SCALE GENOMIC DNA]</scope>
    <source>
        <strain evidence="1 2">LMG 24727</strain>
    </source>
</reference>
<name>A0A974SE73_9BACL</name>
<protein>
    <submittedName>
        <fullName evidence="1">Uncharacterized protein</fullName>
    </submittedName>
</protein>
<dbReference type="Proteomes" id="UP000595841">
    <property type="component" value="Chromosome"/>
</dbReference>